<name>A0A1C8K1X3_RHYFE</name>
<dbReference type="Gene3D" id="1.10.238.20">
    <property type="entry name" value="Pheromone/general odorant binding protein domain"/>
    <property type="match status" value="1"/>
</dbReference>
<dbReference type="PANTHER" id="PTHR21364">
    <property type="entry name" value="GENERAL ODORANT-BINDING PROTEIN 19A"/>
    <property type="match status" value="1"/>
</dbReference>
<accession>A0A1C8K1X3</accession>
<reference evidence="2" key="1">
    <citation type="journal article" date="2016" name="Springerplus">
        <title>Identification and tissue expression profiling of odorant binding protein genes in the red palm weevil, Rhynchophorus ferrugineus.</title>
        <authorList>
            <person name="Yan W."/>
            <person name="Liu L."/>
            <person name="Qin W."/>
            <person name="Luo Y."/>
            <person name="Ma X."/>
            <person name="Haider N."/>
            <person name="Inayeh M."/>
        </authorList>
    </citation>
    <scope>NUCLEOTIDE SEQUENCE</scope>
</reference>
<dbReference type="InterPro" id="IPR006170">
    <property type="entry name" value="PBP/GOBP"/>
</dbReference>
<dbReference type="AlphaFoldDB" id="A0A1C8K1X3"/>
<feature type="chain" id="PRO_5008892518" evidence="1">
    <location>
        <begin position="22"/>
        <end position="143"/>
    </location>
</feature>
<evidence type="ECO:0000313" key="2">
    <source>
        <dbReference type="EMBL" id="ANE37553.1"/>
    </source>
</evidence>
<dbReference type="InterPro" id="IPR036728">
    <property type="entry name" value="PBP_GOBP_sf"/>
</dbReference>
<evidence type="ECO:0000256" key="1">
    <source>
        <dbReference type="SAM" id="SignalP"/>
    </source>
</evidence>
<dbReference type="EMBL" id="KR780579">
    <property type="protein sequence ID" value="ANE37553.1"/>
    <property type="molecule type" value="mRNA"/>
</dbReference>
<keyword evidence="1" id="KW-0732">Signal</keyword>
<proteinExistence type="evidence at transcript level"/>
<dbReference type="SMART" id="SM00708">
    <property type="entry name" value="PhBP"/>
    <property type="match status" value="1"/>
</dbReference>
<dbReference type="PANTHER" id="PTHR21364:SF2">
    <property type="entry name" value="GENERAL ODORANT-BINDING PROTEIN 19A"/>
    <property type="match status" value="1"/>
</dbReference>
<dbReference type="SUPFAM" id="SSF47565">
    <property type="entry name" value="Insect pheromone/odorant-binding proteins"/>
    <property type="match status" value="1"/>
</dbReference>
<dbReference type="GO" id="GO:0005549">
    <property type="term" value="F:odorant binding"/>
    <property type="evidence" value="ECO:0007669"/>
    <property type="project" value="InterPro"/>
</dbReference>
<feature type="signal peptide" evidence="1">
    <location>
        <begin position="1"/>
        <end position="21"/>
    </location>
</feature>
<organism evidence="2">
    <name type="scientific">Rhynchophorus ferrugineus</name>
    <name type="common">Red palm weevil</name>
    <name type="synonym">Curculio ferrugineus</name>
    <dbReference type="NCBI Taxonomy" id="354439"/>
    <lineage>
        <taxon>Eukaryota</taxon>
        <taxon>Metazoa</taxon>
        <taxon>Ecdysozoa</taxon>
        <taxon>Arthropoda</taxon>
        <taxon>Hexapoda</taxon>
        <taxon>Insecta</taxon>
        <taxon>Pterygota</taxon>
        <taxon>Neoptera</taxon>
        <taxon>Endopterygota</taxon>
        <taxon>Coleoptera</taxon>
        <taxon>Polyphaga</taxon>
        <taxon>Cucujiformia</taxon>
        <taxon>Curculionidae</taxon>
        <taxon>Dryophthorinae</taxon>
        <taxon>Rhynchophorus</taxon>
    </lineage>
</organism>
<dbReference type="CDD" id="cd23992">
    <property type="entry name" value="PBP_GOBP"/>
    <property type="match status" value="1"/>
</dbReference>
<protein>
    <submittedName>
        <fullName evidence="2">Odorant binding protein 9</fullName>
    </submittedName>
</protein>
<sequence>MKKCGVIVVLCVLILINDVVARMTEKQLQAAVKLVRNMCTGKTKATADDIDKMHKGDWEVDHNAMCYMWCSLNMYKLMDKNNRFDRKSADAQLAQLPESMQKYVNKCIGQCENAATHFDDKCYAAWEYSKCMYFCDPEKYFLP</sequence>
<dbReference type="Pfam" id="PF01395">
    <property type="entry name" value="PBP_GOBP"/>
    <property type="match status" value="1"/>
</dbReference>